<reference evidence="1 2" key="1">
    <citation type="submission" date="2018-11" db="EMBL/GenBank/DDBJ databases">
        <authorList>
            <consortium name="Pathogen Informatics"/>
        </authorList>
    </citation>
    <scope>NUCLEOTIDE SEQUENCE [LARGE SCALE GENOMIC DNA]</scope>
    <source>
        <strain evidence="1 2">NCTC12929</strain>
    </source>
</reference>
<dbReference type="AlphaFoldDB" id="A0A7Z9CFY5"/>
<proteinExistence type="predicted"/>
<evidence type="ECO:0000313" key="1">
    <source>
        <dbReference type="EMBL" id="VDH03974.1"/>
    </source>
</evidence>
<name>A0A7Z9CFY5_9FLAO</name>
<organism evidence="1 2">
    <name type="scientific">Bergeyella zoohelcum</name>
    <dbReference type="NCBI Taxonomy" id="1015"/>
    <lineage>
        <taxon>Bacteria</taxon>
        <taxon>Pseudomonadati</taxon>
        <taxon>Bacteroidota</taxon>
        <taxon>Flavobacteriia</taxon>
        <taxon>Flavobacteriales</taxon>
        <taxon>Weeksellaceae</taxon>
        <taxon>Bergeyella</taxon>
    </lineage>
</organism>
<dbReference type="EMBL" id="UYIV01000001">
    <property type="protein sequence ID" value="VDH03974.1"/>
    <property type="molecule type" value="Genomic_DNA"/>
</dbReference>
<accession>A0A7Z9CFY5</accession>
<dbReference type="Proteomes" id="UP000270205">
    <property type="component" value="Unassembled WGS sequence"/>
</dbReference>
<sequence>MRNVEFNKFHHFGYFAKVLVLWQSALKANKAQEI</sequence>
<protein>
    <submittedName>
        <fullName evidence="1">Uncharacterized protein</fullName>
    </submittedName>
</protein>
<gene>
    <name evidence="1" type="ORF">NCTC12929_01207</name>
</gene>
<comment type="caution">
    <text evidence="1">The sequence shown here is derived from an EMBL/GenBank/DDBJ whole genome shotgun (WGS) entry which is preliminary data.</text>
</comment>
<evidence type="ECO:0000313" key="2">
    <source>
        <dbReference type="Proteomes" id="UP000270205"/>
    </source>
</evidence>